<dbReference type="GeneID" id="85362169"/>
<name>A0AA39J6N0_ARMTA</name>
<dbReference type="Proteomes" id="UP001175211">
    <property type="component" value="Unassembled WGS sequence"/>
</dbReference>
<dbReference type="GO" id="GO:0046983">
    <property type="term" value="F:protein dimerization activity"/>
    <property type="evidence" value="ECO:0007669"/>
    <property type="project" value="InterPro"/>
</dbReference>
<organism evidence="2 3">
    <name type="scientific">Armillaria tabescens</name>
    <name type="common">Ringless honey mushroom</name>
    <name type="synonym">Agaricus tabescens</name>
    <dbReference type="NCBI Taxonomy" id="1929756"/>
    <lineage>
        <taxon>Eukaryota</taxon>
        <taxon>Fungi</taxon>
        <taxon>Dikarya</taxon>
        <taxon>Basidiomycota</taxon>
        <taxon>Agaricomycotina</taxon>
        <taxon>Agaricomycetes</taxon>
        <taxon>Agaricomycetidae</taxon>
        <taxon>Agaricales</taxon>
        <taxon>Marasmiineae</taxon>
        <taxon>Physalacriaceae</taxon>
        <taxon>Desarmillaria</taxon>
    </lineage>
</organism>
<keyword evidence="3" id="KW-1185">Reference proteome</keyword>
<evidence type="ECO:0000313" key="3">
    <source>
        <dbReference type="Proteomes" id="UP001175211"/>
    </source>
</evidence>
<dbReference type="RefSeq" id="XP_060322457.1">
    <property type="nucleotide sequence ID" value="XM_060478621.1"/>
</dbReference>
<evidence type="ECO:0000259" key="1">
    <source>
        <dbReference type="Pfam" id="PF05699"/>
    </source>
</evidence>
<feature type="domain" description="HAT C-terminal dimerisation" evidence="1">
    <location>
        <begin position="2"/>
        <end position="38"/>
    </location>
</feature>
<dbReference type="InterPro" id="IPR008906">
    <property type="entry name" value="HATC_C_dom"/>
</dbReference>
<dbReference type="EMBL" id="JAUEPS010000117">
    <property type="protein sequence ID" value="KAK0437091.1"/>
    <property type="molecule type" value="Genomic_DNA"/>
</dbReference>
<sequence>MASSVASERVFSAGGITINKLCNCLWEDVVEALQILKFTLRNSDDNVWEQHTLATEESLEEEQAHEDDTMKGIGNTTSDWLLDADCFIDGDDVLDDTFM</sequence>
<protein>
    <recommendedName>
        <fullName evidence="1">HAT C-terminal dimerisation domain-containing protein</fullName>
    </recommendedName>
</protein>
<gene>
    <name evidence="2" type="ORF">EV420DRAFT_1652219</name>
</gene>
<comment type="caution">
    <text evidence="2">The sequence shown here is derived from an EMBL/GenBank/DDBJ whole genome shotgun (WGS) entry which is preliminary data.</text>
</comment>
<accession>A0AA39J6N0</accession>
<proteinExistence type="predicted"/>
<evidence type="ECO:0000313" key="2">
    <source>
        <dbReference type="EMBL" id="KAK0437091.1"/>
    </source>
</evidence>
<dbReference type="AlphaFoldDB" id="A0AA39J6N0"/>
<dbReference type="Pfam" id="PF05699">
    <property type="entry name" value="Dimer_Tnp_hAT"/>
    <property type="match status" value="1"/>
</dbReference>
<reference evidence="2" key="1">
    <citation type="submission" date="2023-06" db="EMBL/GenBank/DDBJ databases">
        <authorList>
            <consortium name="Lawrence Berkeley National Laboratory"/>
            <person name="Ahrendt S."/>
            <person name="Sahu N."/>
            <person name="Indic B."/>
            <person name="Wong-Bajracharya J."/>
            <person name="Merenyi Z."/>
            <person name="Ke H.-M."/>
            <person name="Monk M."/>
            <person name="Kocsube S."/>
            <person name="Drula E."/>
            <person name="Lipzen A."/>
            <person name="Balint B."/>
            <person name="Henrissat B."/>
            <person name="Andreopoulos B."/>
            <person name="Martin F.M."/>
            <person name="Harder C.B."/>
            <person name="Rigling D."/>
            <person name="Ford K.L."/>
            <person name="Foster G.D."/>
            <person name="Pangilinan J."/>
            <person name="Papanicolaou A."/>
            <person name="Barry K."/>
            <person name="LaButti K."/>
            <person name="Viragh M."/>
            <person name="Koriabine M."/>
            <person name="Yan M."/>
            <person name="Riley R."/>
            <person name="Champramary S."/>
            <person name="Plett K.L."/>
            <person name="Tsai I.J."/>
            <person name="Slot J."/>
            <person name="Sipos G."/>
            <person name="Plett J."/>
            <person name="Nagy L.G."/>
            <person name="Grigoriev I.V."/>
        </authorList>
    </citation>
    <scope>NUCLEOTIDE SEQUENCE</scope>
    <source>
        <strain evidence="2">CCBAS 213</strain>
    </source>
</reference>